<comment type="similarity">
    <text evidence="1">Belongs to the AB hydrolase superfamily.</text>
</comment>
<protein>
    <recommendedName>
        <fullName evidence="4">AB hydrolase-1 domain-containing protein</fullName>
    </recommendedName>
</protein>
<sequence length="299" mass="34020">TTKRGISREIKIPINVGILCGRAFGNPKDPPVLCLHGWQDNCNTFEKLIPLLPKNHYYVAMDMIGHGHSVGLPSEMMYDLRNYIAMIHGMAKYMGWKSFTALGHSLGGCILICFAAVFPEMIEKLILIESRIFWYPLSQAIKMLRSRVENVLQTNEKSSDRLYTYPEIKSRLQAFNKAIDDEAADILLERGISKEKDGKYKVRRDKRIAKLPHFISEEMAVLCIKKLKAPTYHLLAVNGFKNSHNLLENDKHLGLSDKPNHVYIEVKGNHFAHLSEPQGVADVVTSFIQHCTTILLQYL</sequence>
<dbReference type="Ensembl" id="ENSCINT00000031730.1">
    <property type="protein sequence ID" value="ENSCINP00000032176.1"/>
    <property type="gene ID" value="ENSCING00000023570.1"/>
</dbReference>
<dbReference type="Gene3D" id="3.40.50.1820">
    <property type="entry name" value="alpha/beta hydrolase"/>
    <property type="match status" value="1"/>
</dbReference>
<name>H2XR92_CIOIN</name>
<organism evidence="5 6">
    <name type="scientific">Ciona intestinalis</name>
    <name type="common">Transparent sea squirt</name>
    <name type="synonym">Ascidia intestinalis</name>
    <dbReference type="NCBI Taxonomy" id="7719"/>
    <lineage>
        <taxon>Eukaryota</taxon>
        <taxon>Metazoa</taxon>
        <taxon>Chordata</taxon>
        <taxon>Tunicata</taxon>
        <taxon>Ascidiacea</taxon>
        <taxon>Phlebobranchia</taxon>
        <taxon>Cionidae</taxon>
        <taxon>Ciona</taxon>
    </lineage>
</organism>
<dbReference type="InterPro" id="IPR050266">
    <property type="entry name" value="AB_hydrolase_sf"/>
</dbReference>
<dbReference type="OMA" id="CDPWHKV"/>
<dbReference type="SUPFAM" id="SSF53474">
    <property type="entry name" value="alpha/beta-Hydrolases"/>
    <property type="match status" value="1"/>
</dbReference>
<dbReference type="AlphaFoldDB" id="H2XR92"/>
<feature type="domain" description="AB hydrolase-1" evidence="4">
    <location>
        <begin position="30"/>
        <end position="137"/>
    </location>
</feature>
<dbReference type="Proteomes" id="UP000008144">
    <property type="component" value="Chromosome 7"/>
</dbReference>
<dbReference type="InterPro" id="IPR000073">
    <property type="entry name" value="AB_hydrolase_1"/>
</dbReference>
<reference evidence="6" key="1">
    <citation type="journal article" date="2002" name="Science">
        <title>The draft genome of Ciona intestinalis: insights into chordate and vertebrate origins.</title>
        <authorList>
            <person name="Dehal P."/>
            <person name="Satou Y."/>
            <person name="Campbell R.K."/>
            <person name="Chapman J."/>
            <person name="Degnan B."/>
            <person name="De Tomaso A."/>
            <person name="Davidson B."/>
            <person name="Di Gregorio A."/>
            <person name="Gelpke M."/>
            <person name="Goodstein D.M."/>
            <person name="Harafuji N."/>
            <person name="Hastings K.E."/>
            <person name="Ho I."/>
            <person name="Hotta K."/>
            <person name="Huang W."/>
            <person name="Kawashima T."/>
            <person name="Lemaire P."/>
            <person name="Martinez D."/>
            <person name="Meinertzhagen I.A."/>
            <person name="Necula S."/>
            <person name="Nonaka M."/>
            <person name="Putnam N."/>
            <person name="Rash S."/>
            <person name="Saiga H."/>
            <person name="Satake M."/>
            <person name="Terry A."/>
            <person name="Yamada L."/>
            <person name="Wang H.G."/>
            <person name="Awazu S."/>
            <person name="Azumi K."/>
            <person name="Boore J."/>
            <person name="Branno M."/>
            <person name="Chin-Bow S."/>
            <person name="DeSantis R."/>
            <person name="Doyle S."/>
            <person name="Francino P."/>
            <person name="Keys D.N."/>
            <person name="Haga S."/>
            <person name="Hayashi H."/>
            <person name="Hino K."/>
            <person name="Imai K.S."/>
            <person name="Inaba K."/>
            <person name="Kano S."/>
            <person name="Kobayashi K."/>
            <person name="Kobayashi M."/>
            <person name="Lee B.I."/>
            <person name="Makabe K.W."/>
            <person name="Manohar C."/>
            <person name="Matassi G."/>
            <person name="Medina M."/>
            <person name="Mochizuki Y."/>
            <person name="Mount S."/>
            <person name="Morishita T."/>
            <person name="Miura S."/>
            <person name="Nakayama A."/>
            <person name="Nishizaka S."/>
            <person name="Nomoto H."/>
            <person name="Ohta F."/>
            <person name="Oishi K."/>
            <person name="Rigoutsos I."/>
            <person name="Sano M."/>
            <person name="Sasaki A."/>
            <person name="Sasakura Y."/>
            <person name="Shoguchi E."/>
            <person name="Shin-i T."/>
            <person name="Spagnuolo A."/>
            <person name="Stainier D."/>
            <person name="Suzuki M.M."/>
            <person name="Tassy O."/>
            <person name="Takatori N."/>
            <person name="Tokuoka M."/>
            <person name="Yagi K."/>
            <person name="Yoshizaki F."/>
            <person name="Wada S."/>
            <person name="Zhang C."/>
            <person name="Hyatt P.D."/>
            <person name="Larimer F."/>
            <person name="Detter C."/>
            <person name="Doggett N."/>
            <person name="Glavina T."/>
            <person name="Hawkins T."/>
            <person name="Richardson P."/>
            <person name="Lucas S."/>
            <person name="Kohara Y."/>
            <person name="Levine M."/>
            <person name="Satoh N."/>
            <person name="Rokhsar D.S."/>
        </authorList>
    </citation>
    <scope>NUCLEOTIDE SEQUENCE [LARGE SCALE GENOMIC DNA]</scope>
</reference>
<evidence type="ECO:0000256" key="1">
    <source>
        <dbReference type="ARBA" id="ARBA00008645"/>
    </source>
</evidence>
<evidence type="ECO:0000313" key="5">
    <source>
        <dbReference type="Ensembl" id="ENSCINP00000032176.1"/>
    </source>
</evidence>
<reference evidence="5" key="3">
    <citation type="submission" date="2025-08" db="UniProtKB">
        <authorList>
            <consortium name="Ensembl"/>
        </authorList>
    </citation>
    <scope>IDENTIFICATION</scope>
</reference>
<dbReference type="InParanoid" id="H2XR92"/>
<keyword evidence="6" id="KW-1185">Reference proteome</keyword>
<evidence type="ECO:0000256" key="2">
    <source>
        <dbReference type="ARBA" id="ARBA00022801"/>
    </source>
</evidence>
<dbReference type="GO" id="GO:0016787">
    <property type="term" value="F:hydrolase activity"/>
    <property type="evidence" value="ECO:0007669"/>
    <property type="project" value="UniProtKB-KW"/>
</dbReference>
<proteinExistence type="inferred from homology"/>
<accession>H2XR92</accession>
<evidence type="ECO:0000256" key="3">
    <source>
        <dbReference type="SAM" id="Phobius"/>
    </source>
</evidence>
<reference evidence="5" key="2">
    <citation type="journal article" date="2008" name="Genome Biol.">
        <title>Improved genome assembly and evidence-based global gene model set for the chordate Ciona intestinalis: new insight into intron and operon populations.</title>
        <authorList>
            <person name="Satou Y."/>
            <person name="Mineta K."/>
            <person name="Ogasawara M."/>
            <person name="Sasakura Y."/>
            <person name="Shoguchi E."/>
            <person name="Ueno K."/>
            <person name="Yamada L."/>
            <person name="Matsumoto J."/>
            <person name="Wasserscheid J."/>
            <person name="Dewar K."/>
            <person name="Wiley G.B."/>
            <person name="Macmil S.L."/>
            <person name="Roe B.A."/>
            <person name="Zeller R.W."/>
            <person name="Hastings K.E."/>
            <person name="Lemaire P."/>
            <person name="Lindquist E."/>
            <person name="Endo T."/>
            <person name="Hotta K."/>
            <person name="Inaba K."/>
        </authorList>
    </citation>
    <scope>NUCLEOTIDE SEQUENCE [LARGE SCALE GENOMIC DNA]</scope>
    <source>
        <strain evidence="5">wild type</strain>
    </source>
</reference>
<keyword evidence="2" id="KW-0378">Hydrolase</keyword>
<dbReference type="EMBL" id="EAAA01002405">
    <property type="status" value="NOT_ANNOTATED_CDS"/>
    <property type="molecule type" value="Genomic_DNA"/>
</dbReference>
<dbReference type="Pfam" id="PF00561">
    <property type="entry name" value="Abhydrolase_1"/>
    <property type="match status" value="1"/>
</dbReference>
<dbReference type="PANTHER" id="PTHR43798">
    <property type="entry name" value="MONOACYLGLYCEROL LIPASE"/>
    <property type="match status" value="1"/>
</dbReference>
<dbReference type="InterPro" id="IPR029058">
    <property type="entry name" value="AB_hydrolase_fold"/>
</dbReference>
<dbReference type="STRING" id="7719.ENSCINP00000032176"/>
<reference evidence="5" key="4">
    <citation type="submission" date="2025-09" db="UniProtKB">
        <authorList>
            <consortium name="Ensembl"/>
        </authorList>
    </citation>
    <scope>IDENTIFICATION</scope>
</reference>
<dbReference type="GeneTree" id="ENSGT00530000063960"/>
<feature type="transmembrane region" description="Helical" evidence="3">
    <location>
        <begin position="99"/>
        <end position="118"/>
    </location>
</feature>
<evidence type="ECO:0000313" key="6">
    <source>
        <dbReference type="Proteomes" id="UP000008144"/>
    </source>
</evidence>
<keyword evidence="3" id="KW-1133">Transmembrane helix</keyword>
<dbReference type="PANTHER" id="PTHR43798:SF14">
    <property type="entry name" value="SERINE HYDROLASE-LIKE PROTEIN DDB_G0286239"/>
    <property type="match status" value="1"/>
</dbReference>
<dbReference type="PRINTS" id="PR00111">
    <property type="entry name" value="ABHYDROLASE"/>
</dbReference>
<dbReference type="ESTHER" id="cioin-h2xxq9">
    <property type="family name" value="SERHL"/>
</dbReference>
<keyword evidence="3" id="KW-0812">Transmembrane</keyword>
<evidence type="ECO:0000259" key="4">
    <source>
        <dbReference type="Pfam" id="PF00561"/>
    </source>
</evidence>
<keyword evidence="3" id="KW-0472">Membrane</keyword>